<keyword evidence="3" id="KW-0813">Transport</keyword>
<proteinExistence type="inferred from homology"/>
<dbReference type="GO" id="GO:0015031">
    <property type="term" value="P:protein transport"/>
    <property type="evidence" value="ECO:0007669"/>
    <property type="project" value="UniProtKB-KW"/>
</dbReference>
<evidence type="ECO:0000313" key="9">
    <source>
        <dbReference type="Proteomes" id="UP000295252"/>
    </source>
</evidence>
<keyword evidence="6" id="KW-0812">Transmembrane</keyword>
<reference evidence="9" key="1">
    <citation type="journal article" date="2014" name="Science">
        <title>The coffee genome provides insight into the convergent evolution of caffeine biosynthesis.</title>
        <authorList>
            <person name="Denoeud F."/>
            <person name="Carretero-Paulet L."/>
            <person name="Dereeper A."/>
            <person name="Droc G."/>
            <person name="Guyot R."/>
            <person name="Pietrella M."/>
            <person name="Zheng C."/>
            <person name="Alberti A."/>
            <person name="Anthony F."/>
            <person name="Aprea G."/>
            <person name="Aury J.M."/>
            <person name="Bento P."/>
            <person name="Bernard M."/>
            <person name="Bocs S."/>
            <person name="Campa C."/>
            <person name="Cenci A."/>
            <person name="Combes M.C."/>
            <person name="Crouzillat D."/>
            <person name="Da Silva C."/>
            <person name="Daddiego L."/>
            <person name="De Bellis F."/>
            <person name="Dussert S."/>
            <person name="Garsmeur O."/>
            <person name="Gayraud T."/>
            <person name="Guignon V."/>
            <person name="Jahn K."/>
            <person name="Jamilloux V."/>
            <person name="Joet T."/>
            <person name="Labadie K."/>
            <person name="Lan T."/>
            <person name="Leclercq J."/>
            <person name="Lepelley M."/>
            <person name="Leroy T."/>
            <person name="Li L.T."/>
            <person name="Librado P."/>
            <person name="Lopez L."/>
            <person name="Munoz A."/>
            <person name="Noel B."/>
            <person name="Pallavicini A."/>
            <person name="Perrotta G."/>
            <person name="Poncet V."/>
            <person name="Pot D."/>
            <person name="Priyono X."/>
            <person name="Rigoreau M."/>
            <person name="Rouard M."/>
            <person name="Rozas J."/>
            <person name="Tranchant-Dubreuil C."/>
            <person name="VanBuren R."/>
            <person name="Zhang Q."/>
            <person name="Andrade A.C."/>
            <person name="Argout X."/>
            <person name="Bertrand B."/>
            <person name="de Kochko A."/>
            <person name="Graziosi G."/>
            <person name="Henry R.J."/>
            <person name="Jayarama X."/>
            <person name="Ming R."/>
            <person name="Nagai C."/>
            <person name="Rounsley S."/>
            <person name="Sankoff D."/>
            <person name="Giuliano G."/>
            <person name="Albert V.A."/>
            <person name="Wincker P."/>
            <person name="Lashermes P."/>
        </authorList>
    </citation>
    <scope>NUCLEOTIDE SEQUENCE [LARGE SCALE GENOMIC DNA]</scope>
    <source>
        <strain evidence="9">cv. DH200-94</strain>
    </source>
</reference>
<sequence>MAKIYIFSKFQDCSLQFLAKVSARHRIDAETTVPHFLVPNYSSRPQNVGNFVEVQSTLSPDTRFVYKHYGTLYFVIDFDNSENVLAMLDLIQDYVFSLDKCFRNVCELNILFNCNKVLLLLFLSIFLFHS</sequence>
<gene>
    <name evidence="8" type="ORF">GSCOC_T00019364001</name>
</gene>
<dbReference type="EMBL" id="HG739221">
    <property type="protein sequence ID" value="CDP16830.1"/>
    <property type="molecule type" value="Genomic_DNA"/>
</dbReference>
<evidence type="ECO:0000256" key="4">
    <source>
        <dbReference type="ARBA" id="ARBA00022927"/>
    </source>
</evidence>
<evidence type="ECO:0000256" key="1">
    <source>
        <dbReference type="ARBA" id="ARBA00004308"/>
    </source>
</evidence>
<evidence type="ECO:0000256" key="3">
    <source>
        <dbReference type="ARBA" id="ARBA00022448"/>
    </source>
</evidence>
<dbReference type="PANTHER" id="PTHR11753">
    <property type="entry name" value="ADAPTOR COMPLEXES SMALL SUBUNIT FAMILY"/>
    <property type="match status" value="1"/>
</dbReference>
<evidence type="ECO:0000313" key="8">
    <source>
        <dbReference type="EMBL" id="CDP16830.1"/>
    </source>
</evidence>
<dbReference type="InParanoid" id="A0A068V7S7"/>
<keyword evidence="4" id="KW-0653">Protein transport</keyword>
<evidence type="ECO:0000259" key="7">
    <source>
        <dbReference type="Pfam" id="PF01217"/>
    </source>
</evidence>
<dbReference type="STRING" id="49390.A0A068V7S7"/>
<dbReference type="InterPro" id="IPR022775">
    <property type="entry name" value="AP_mu_sigma_su"/>
</dbReference>
<dbReference type="Pfam" id="PF01217">
    <property type="entry name" value="Clat_adaptor_s"/>
    <property type="match status" value="1"/>
</dbReference>
<feature type="transmembrane region" description="Helical" evidence="6">
    <location>
        <begin position="110"/>
        <end position="129"/>
    </location>
</feature>
<dbReference type="InterPro" id="IPR016635">
    <property type="entry name" value="AP_complex_ssu"/>
</dbReference>
<dbReference type="PhylomeDB" id="A0A068V7S7"/>
<comment type="subcellular location">
    <subcellularLocation>
        <location evidence="1">Endomembrane system</location>
    </subcellularLocation>
</comment>
<evidence type="ECO:0000256" key="2">
    <source>
        <dbReference type="ARBA" id="ARBA00006972"/>
    </source>
</evidence>
<evidence type="ECO:0000256" key="5">
    <source>
        <dbReference type="ARBA" id="ARBA00023136"/>
    </source>
</evidence>
<keyword evidence="9" id="KW-1185">Reference proteome</keyword>
<comment type="similarity">
    <text evidence="2">Belongs to the adaptor complexes small subunit family.</text>
</comment>
<dbReference type="SUPFAM" id="SSF64356">
    <property type="entry name" value="SNARE-like"/>
    <property type="match status" value="1"/>
</dbReference>
<dbReference type="Gramene" id="CDP16830">
    <property type="protein sequence ID" value="CDP16830"/>
    <property type="gene ID" value="GSCOC_T00019364001"/>
</dbReference>
<dbReference type="InterPro" id="IPR011012">
    <property type="entry name" value="Longin-like_dom_sf"/>
</dbReference>
<protein>
    <recommendedName>
        <fullName evidence="7">AP complex mu/sigma subunit domain-containing protein</fullName>
    </recommendedName>
</protein>
<dbReference type="AlphaFoldDB" id="A0A068V7S7"/>
<keyword evidence="6" id="KW-1133">Transmembrane helix</keyword>
<name>A0A068V7S7_COFCA</name>
<dbReference type="Proteomes" id="UP000295252">
    <property type="component" value="Chromosome V"/>
</dbReference>
<accession>A0A068V7S7</accession>
<dbReference type="Gene3D" id="3.30.450.60">
    <property type="match status" value="1"/>
</dbReference>
<feature type="domain" description="AP complex mu/sigma subunit" evidence="7">
    <location>
        <begin position="37"/>
        <end position="120"/>
    </location>
</feature>
<organism evidence="8 9">
    <name type="scientific">Coffea canephora</name>
    <name type="common">Robusta coffee</name>
    <dbReference type="NCBI Taxonomy" id="49390"/>
    <lineage>
        <taxon>Eukaryota</taxon>
        <taxon>Viridiplantae</taxon>
        <taxon>Streptophyta</taxon>
        <taxon>Embryophyta</taxon>
        <taxon>Tracheophyta</taxon>
        <taxon>Spermatophyta</taxon>
        <taxon>Magnoliopsida</taxon>
        <taxon>eudicotyledons</taxon>
        <taxon>Gunneridae</taxon>
        <taxon>Pentapetalae</taxon>
        <taxon>asterids</taxon>
        <taxon>lamiids</taxon>
        <taxon>Gentianales</taxon>
        <taxon>Rubiaceae</taxon>
        <taxon>Ixoroideae</taxon>
        <taxon>Gardenieae complex</taxon>
        <taxon>Bertiereae - Coffeeae clade</taxon>
        <taxon>Coffeeae</taxon>
        <taxon>Coffea</taxon>
    </lineage>
</organism>
<dbReference type="GO" id="GO:0012505">
    <property type="term" value="C:endomembrane system"/>
    <property type="evidence" value="ECO:0007669"/>
    <property type="project" value="UniProtKB-SubCell"/>
</dbReference>
<evidence type="ECO:0000256" key="6">
    <source>
        <dbReference type="SAM" id="Phobius"/>
    </source>
</evidence>
<keyword evidence="5 6" id="KW-0472">Membrane</keyword>